<dbReference type="CDD" id="cd00667">
    <property type="entry name" value="ring_hydroxylating_dioxygenases_beta"/>
    <property type="match status" value="1"/>
</dbReference>
<keyword evidence="3" id="KW-0223">Dioxygenase</keyword>
<evidence type="ECO:0000256" key="1">
    <source>
        <dbReference type="ARBA" id="ARBA00009570"/>
    </source>
</evidence>
<protein>
    <submittedName>
        <fullName evidence="3">Aromatic-ring-hydroxylating dioxygenase subunit beta</fullName>
    </submittedName>
</protein>
<dbReference type="GO" id="GO:0051213">
    <property type="term" value="F:dioxygenase activity"/>
    <property type="evidence" value="ECO:0007669"/>
    <property type="project" value="UniProtKB-KW"/>
</dbReference>
<comment type="caution">
    <text evidence="3">The sequence shown here is derived from an EMBL/GenBank/DDBJ whole genome shotgun (WGS) entry which is preliminary data.</text>
</comment>
<dbReference type="RefSeq" id="WP_345632214.1">
    <property type="nucleotide sequence ID" value="NZ_BAABJR010000009.1"/>
</dbReference>
<dbReference type="SUPFAM" id="SSF54427">
    <property type="entry name" value="NTF2-like"/>
    <property type="match status" value="1"/>
</dbReference>
<dbReference type="PANTHER" id="PTHR41534:SF2">
    <property type="entry name" value="3-PHENYLPROPIONATE_CINNAMIC ACID DIOXYGENASE SUBUNIT BETA"/>
    <property type="match status" value="1"/>
</dbReference>
<accession>A0ABP9T7P0</accession>
<gene>
    <name evidence="3" type="ORF">GCM10023323_40090</name>
</gene>
<keyword evidence="2" id="KW-0560">Oxidoreductase</keyword>
<organism evidence="3 4">
    <name type="scientific">Streptomyces thinghirensis</name>
    <dbReference type="NCBI Taxonomy" id="551547"/>
    <lineage>
        <taxon>Bacteria</taxon>
        <taxon>Bacillati</taxon>
        <taxon>Actinomycetota</taxon>
        <taxon>Actinomycetes</taxon>
        <taxon>Kitasatosporales</taxon>
        <taxon>Streptomycetaceae</taxon>
        <taxon>Streptomyces</taxon>
    </lineage>
</organism>
<dbReference type="Proteomes" id="UP001499878">
    <property type="component" value="Unassembled WGS sequence"/>
</dbReference>
<dbReference type="InterPro" id="IPR032710">
    <property type="entry name" value="NTF2-like_dom_sf"/>
</dbReference>
<evidence type="ECO:0000256" key="2">
    <source>
        <dbReference type="ARBA" id="ARBA00023002"/>
    </source>
</evidence>
<dbReference type="Gene3D" id="3.10.450.50">
    <property type="match status" value="1"/>
</dbReference>
<evidence type="ECO:0000313" key="4">
    <source>
        <dbReference type="Proteomes" id="UP001499878"/>
    </source>
</evidence>
<reference evidence="4" key="1">
    <citation type="journal article" date="2019" name="Int. J. Syst. Evol. Microbiol.">
        <title>The Global Catalogue of Microorganisms (GCM) 10K type strain sequencing project: providing services to taxonomists for standard genome sequencing and annotation.</title>
        <authorList>
            <consortium name="The Broad Institute Genomics Platform"/>
            <consortium name="The Broad Institute Genome Sequencing Center for Infectious Disease"/>
            <person name="Wu L."/>
            <person name="Ma J."/>
        </authorList>
    </citation>
    <scope>NUCLEOTIDE SEQUENCE [LARGE SCALE GENOMIC DNA]</scope>
    <source>
        <strain evidence="4">JCM 18306</strain>
    </source>
</reference>
<evidence type="ECO:0000313" key="3">
    <source>
        <dbReference type="EMBL" id="GAA5210845.1"/>
    </source>
</evidence>
<dbReference type="InterPro" id="IPR000391">
    <property type="entry name" value="Rng_hydr_dOase-bsu"/>
</dbReference>
<dbReference type="PANTHER" id="PTHR41534">
    <property type="entry name" value="BLR3401 PROTEIN"/>
    <property type="match status" value="1"/>
</dbReference>
<keyword evidence="4" id="KW-1185">Reference proteome</keyword>
<dbReference type="EMBL" id="BAABJR010000009">
    <property type="protein sequence ID" value="GAA5210845.1"/>
    <property type="molecule type" value="Genomic_DNA"/>
</dbReference>
<name>A0ABP9T7P0_9ACTN</name>
<proteinExistence type="inferred from homology"/>
<comment type="similarity">
    <text evidence="1">Belongs to the bacterial ring-hydroxylating dioxygenase beta subunit family.</text>
</comment>
<sequence length="176" mass="19928">MVTETSAPATVPAAAVPDALVRSVEHFLYEEAELLDQWRLHEWLELFTPGGQYMVPSTDRPDGEPAHDLFLIQDDRFLLEQRVNSLLTRAAHAEYPHSRTRRLITNVRVPHAADGLLTLTANFAVHRVRSGTLDTYVGQYRHVLQQEENGAFRFVVRKAVLDLDALRPHGKVSIIL</sequence>
<dbReference type="Pfam" id="PF00866">
    <property type="entry name" value="Ring_hydroxyl_B"/>
    <property type="match status" value="1"/>
</dbReference>